<reference evidence="2 3" key="1">
    <citation type="submission" date="2016-10" db="EMBL/GenBank/DDBJ databases">
        <authorList>
            <person name="de Groot N.N."/>
        </authorList>
    </citation>
    <scope>NUCLEOTIDE SEQUENCE [LARGE SCALE GENOMIC DNA]</scope>
    <source>
        <strain evidence="2 3">KH2T6</strain>
    </source>
</reference>
<dbReference type="InterPro" id="IPR009825">
    <property type="entry name" value="ECF_substrate-spec-like"/>
</dbReference>
<dbReference type="GO" id="GO:0016020">
    <property type="term" value="C:membrane"/>
    <property type="evidence" value="ECO:0007669"/>
    <property type="project" value="InterPro"/>
</dbReference>
<proteinExistence type="predicted"/>
<feature type="transmembrane region" description="Helical" evidence="1">
    <location>
        <begin position="28"/>
        <end position="46"/>
    </location>
</feature>
<dbReference type="Gene3D" id="1.10.1760.20">
    <property type="match status" value="1"/>
</dbReference>
<dbReference type="Pfam" id="PF07155">
    <property type="entry name" value="ECF-ribofla_trS"/>
    <property type="match status" value="1"/>
</dbReference>
<evidence type="ECO:0000313" key="3">
    <source>
        <dbReference type="Proteomes" id="UP000186015"/>
    </source>
</evidence>
<feature type="transmembrane region" description="Helical" evidence="1">
    <location>
        <begin position="80"/>
        <end position="97"/>
    </location>
</feature>
<accession>A0A1H7JQD2</accession>
<feature type="transmembrane region" description="Helical" evidence="1">
    <location>
        <begin position="184"/>
        <end position="207"/>
    </location>
</feature>
<feature type="transmembrane region" description="Helical" evidence="1">
    <location>
        <begin position="149"/>
        <end position="172"/>
    </location>
</feature>
<dbReference type="RefSeq" id="WP_081350481.1">
    <property type="nucleotide sequence ID" value="NZ_FOAT01000005.1"/>
</dbReference>
<dbReference type="EMBL" id="FOAT01000005">
    <property type="protein sequence ID" value="SEK76898.1"/>
    <property type="molecule type" value="Genomic_DNA"/>
</dbReference>
<evidence type="ECO:0000256" key="1">
    <source>
        <dbReference type="SAM" id="Phobius"/>
    </source>
</evidence>
<feature type="transmembrane region" description="Helical" evidence="1">
    <location>
        <begin position="126"/>
        <end position="142"/>
    </location>
</feature>
<dbReference type="Proteomes" id="UP000186015">
    <property type="component" value="Unassembled WGS sequence"/>
</dbReference>
<name>A0A1H7JQD2_RUMAL</name>
<sequence>MNRVMKAAVLAVCMAVIAGGCLLFGERSASWLAGAAAVVICGLFFARFEKKETTAGEIALAAVMTALSVTGRIIFAPLPAFKPCAAVIILAGIYLGAEQGFLVGALTALVSNFFFTQGIWTPFQMMIWGLTGLLAGLLGSRLKKNPIVLCIFGAMAGLCYSVFMDVCSVLWLGGGFTPERFLGLTLASAWFTVSYMVSNCVFLLIFLKPAARIFERLDSKFGLGAGARRE</sequence>
<protein>
    <submittedName>
        <fullName evidence="2">Energy-coupling factor transport system substrate-specific component</fullName>
    </submittedName>
</protein>
<organism evidence="2 3">
    <name type="scientific">Ruminococcus albus</name>
    <dbReference type="NCBI Taxonomy" id="1264"/>
    <lineage>
        <taxon>Bacteria</taxon>
        <taxon>Bacillati</taxon>
        <taxon>Bacillota</taxon>
        <taxon>Clostridia</taxon>
        <taxon>Eubacteriales</taxon>
        <taxon>Oscillospiraceae</taxon>
        <taxon>Ruminococcus</taxon>
    </lineage>
</organism>
<keyword evidence="1" id="KW-0472">Membrane</keyword>
<gene>
    <name evidence="2" type="ORF">SAMN05216469_105169</name>
</gene>
<keyword evidence="1" id="KW-1133">Transmembrane helix</keyword>
<evidence type="ECO:0000313" key="2">
    <source>
        <dbReference type="EMBL" id="SEK76898.1"/>
    </source>
</evidence>
<dbReference type="AlphaFoldDB" id="A0A1H7JQD2"/>
<dbReference type="OrthoDB" id="5198189at2"/>
<keyword evidence="1" id="KW-0812">Transmembrane</keyword>
<dbReference type="PROSITE" id="PS51257">
    <property type="entry name" value="PROKAR_LIPOPROTEIN"/>
    <property type="match status" value="1"/>
</dbReference>